<dbReference type="GO" id="GO:0061630">
    <property type="term" value="F:ubiquitin protein ligase activity"/>
    <property type="evidence" value="ECO:0007669"/>
    <property type="project" value="UniProtKB-EC"/>
</dbReference>
<dbReference type="PANTHER" id="PTHR25462:SF296">
    <property type="entry name" value="MEIOTIC P26, ISOFORM F"/>
    <property type="match status" value="1"/>
</dbReference>
<dbReference type="PANTHER" id="PTHR25462">
    <property type="entry name" value="BONUS, ISOFORM C-RELATED"/>
    <property type="match status" value="1"/>
</dbReference>
<keyword evidence="1" id="KW-0863">Zinc-finger</keyword>
<keyword evidence="1" id="KW-0479">Metal-binding</keyword>
<gene>
    <name evidence="3" type="ORF">MCOR_15901</name>
</gene>
<dbReference type="AlphaFoldDB" id="A0A6J8B8M3"/>
<protein>
    <submittedName>
        <fullName evidence="3">TRIM71</fullName>
        <ecNumber evidence="3">2.3.2.27</ecNumber>
    </submittedName>
</protein>
<evidence type="ECO:0000313" key="4">
    <source>
        <dbReference type="Proteomes" id="UP000507470"/>
    </source>
</evidence>
<dbReference type="Pfam" id="PF00643">
    <property type="entry name" value="zf-B_box"/>
    <property type="match status" value="1"/>
</dbReference>
<dbReference type="Gene3D" id="4.10.830.40">
    <property type="match status" value="1"/>
</dbReference>
<sequence length="192" mass="21917">MLPRVLLSLLRPATFPSSRTSNSMSFTHALCESLTYITWKGNDRLEDYKFFDHSKNEQYKSQCQICDKSNMAASKCEDCQEFMCKECNDYHKTHYKFKSHSIVSIDSTEKEIVSKAGACTQVATIEKMCQVHYKYCRPMEEFCKSCSIPVCSVCMTGFHKGHETEPLQTTVARARTSLSAASRALKSRIPFK</sequence>
<dbReference type="Proteomes" id="UP000507470">
    <property type="component" value="Unassembled WGS sequence"/>
</dbReference>
<feature type="domain" description="B box-type" evidence="2">
    <location>
        <begin position="124"/>
        <end position="167"/>
    </location>
</feature>
<feature type="domain" description="B box-type" evidence="2">
    <location>
        <begin position="58"/>
        <end position="105"/>
    </location>
</feature>
<evidence type="ECO:0000259" key="2">
    <source>
        <dbReference type="PROSITE" id="PS50119"/>
    </source>
</evidence>
<dbReference type="EMBL" id="CACVKT020002753">
    <property type="protein sequence ID" value="CAC5379896.1"/>
    <property type="molecule type" value="Genomic_DNA"/>
</dbReference>
<dbReference type="InterPro" id="IPR047153">
    <property type="entry name" value="TRIM45/56/19-like"/>
</dbReference>
<dbReference type="CDD" id="cd19757">
    <property type="entry name" value="Bbox1"/>
    <property type="match status" value="1"/>
</dbReference>
<dbReference type="InterPro" id="IPR000315">
    <property type="entry name" value="Znf_B-box"/>
</dbReference>
<dbReference type="PROSITE" id="PS50119">
    <property type="entry name" value="ZF_BBOX"/>
    <property type="match status" value="2"/>
</dbReference>
<dbReference type="Gene3D" id="3.30.160.60">
    <property type="entry name" value="Classic Zinc Finger"/>
    <property type="match status" value="1"/>
</dbReference>
<evidence type="ECO:0000256" key="1">
    <source>
        <dbReference type="PROSITE-ProRule" id="PRU00024"/>
    </source>
</evidence>
<dbReference type="OrthoDB" id="10025199at2759"/>
<keyword evidence="4" id="KW-1185">Reference proteome</keyword>
<keyword evidence="3" id="KW-0012">Acyltransferase</keyword>
<organism evidence="3 4">
    <name type="scientific">Mytilus coruscus</name>
    <name type="common">Sea mussel</name>
    <dbReference type="NCBI Taxonomy" id="42192"/>
    <lineage>
        <taxon>Eukaryota</taxon>
        <taxon>Metazoa</taxon>
        <taxon>Spiralia</taxon>
        <taxon>Lophotrochozoa</taxon>
        <taxon>Mollusca</taxon>
        <taxon>Bivalvia</taxon>
        <taxon>Autobranchia</taxon>
        <taxon>Pteriomorphia</taxon>
        <taxon>Mytilida</taxon>
        <taxon>Mytiloidea</taxon>
        <taxon>Mytilidae</taxon>
        <taxon>Mytilinae</taxon>
        <taxon>Mytilus</taxon>
    </lineage>
</organism>
<evidence type="ECO:0000313" key="3">
    <source>
        <dbReference type="EMBL" id="CAC5379896.1"/>
    </source>
</evidence>
<keyword evidence="3" id="KW-0808">Transferase</keyword>
<proteinExistence type="predicted"/>
<dbReference type="SMART" id="SM00336">
    <property type="entry name" value="BBOX"/>
    <property type="match status" value="2"/>
</dbReference>
<dbReference type="EC" id="2.3.2.27" evidence="3"/>
<name>A0A6J8B8M3_MYTCO</name>
<keyword evidence="1" id="KW-0862">Zinc</keyword>
<accession>A0A6J8B8M3</accession>
<reference evidence="3 4" key="1">
    <citation type="submission" date="2020-06" db="EMBL/GenBank/DDBJ databases">
        <authorList>
            <person name="Li R."/>
            <person name="Bekaert M."/>
        </authorList>
    </citation>
    <scope>NUCLEOTIDE SEQUENCE [LARGE SCALE GENOMIC DNA]</scope>
    <source>
        <strain evidence="4">wild</strain>
    </source>
</reference>
<dbReference type="GO" id="GO:0008270">
    <property type="term" value="F:zinc ion binding"/>
    <property type="evidence" value="ECO:0007669"/>
    <property type="project" value="UniProtKB-KW"/>
</dbReference>
<dbReference type="SUPFAM" id="SSF57845">
    <property type="entry name" value="B-box zinc-binding domain"/>
    <property type="match status" value="1"/>
</dbReference>